<evidence type="ECO:0000313" key="3">
    <source>
        <dbReference type="Ensembl" id="ENSMAMP00000014292.2"/>
    </source>
</evidence>
<feature type="domain" description="C-type lectin" evidence="2">
    <location>
        <begin position="47"/>
        <end position="164"/>
    </location>
</feature>
<name>A0A3Q3LM58_9TELE</name>
<dbReference type="CDD" id="cd00037">
    <property type="entry name" value="CLECT"/>
    <property type="match status" value="1"/>
</dbReference>
<dbReference type="SUPFAM" id="SSF56436">
    <property type="entry name" value="C-type lectin-like"/>
    <property type="match status" value="1"/>
</dbReference>
<dbReference type="InterPro" id="IPR018378">
    <property type="entry name" value="C-type_lectin_CS"/>
</dbReference>
<dbReference type="GeneTree" id="ENSGT01120000272028"/>
<organism evidence="3 4">
    <name type="scientific">Mastacembelus armatus</name>
    <name type="common">zig-zag eel</name>
    <dbReference type="NCBI Taxonomy" id="205130"/>
    <lineage>
        <taxon>Eukaryota</taxon>
        <taxon>Metazoa</taxon>
        <taxon>Chordata</taxon>
        <taxon>Craniata</taxon>
        <taxon>Vertebrata</taxon>
        <taxon>Euteleostomi</taxon>
        <taxon>Actinopterygii</taxon>
        <taxon>Neopterygii</taxon>
        <taxon>Teleostei</taxon>
        <taxon>Neoteleostei</taxon>
        <taxon>Acanthomorphata</taxon>
        <taxon>Anabantaria</taxon>
        <taxon>Synbranchiformes</taxon>
        <taxon>Mastacembelidae</taxon>
        <taxon>Mastacembelus</taxon>
    </lineage>
</organism>
<evidence type="ECO:0000256" key="1">
    <source>
        <dbReference type="ARBA" id="ARBA00023157"/>
    </source>
</evidence>
<reference evidence="3" key="2">
    <citation type="submission" date="2025-09" db="UniProtKB">
        <authorList>
            <consortium name="Ensembl"/>
        </authorList>
    </citation>
    <scope>IDENTIFICATION</scope>
</reference>
<dbReference type="PROSITE" id="PS00615">
    <property type="entry name" value="C_TYPE_LECTIN_1"/>
    <property type="match status" value="1"/>
</dbReference>
<dbReference type="FunCoup" id="A0A3Q3LM58">
    <property type="interactions" value="811"/>
</dbReference>
<dbReference type="InterPro" id="IPR016187">
    <property type="entry name" value="CTDL_fold"/>
</dbReference>
<dbReference type="PANTHER" id="PTHR22803">
    <property type="entry name" value="MANNOSE, PHOSPHOLIPASE, LECTIN RECEPTOR RELATED"/>
    <property type="match status" value="1"/>
</dbReference>
<reference evidence="3" key="1">
    <citation type="submission" date="2025-08" db="UniProtKB">
        <authorList>
            <consortium name="Ensembl"/>
        </authorList>
    </citation>
    <scope>IDENTIFICATION</scope>
</reference>
<evidence type="ECO:0000259" key="2">
    <source>
        <dbReference type="PROSITE" id="PS50041"/>
    </source>
</evidence>
<dbReference type="STRING" id="205130.ENSMAMP00000014292"/>
<dbReference type="Pfam" id="PF00059">
    <property type="entry name" value="Lectin_C"/>
    <property type="match status" value="1"/>
</dbReference>
<dbReference type="Ensembl" id="ENSMAMT00000014686.2">
    <property type="protein sequence ID" value="ENSMAMP00000014292.2"/>
    <property type="gene ID" value="ENSMAMG00000009698.2"/>
</dbReference>
<dbReference type="Gene3D" id="3.10.100.10">
    <property type="entry name" value="Mannose-Binding Protein A, subunit A"/>
    <property type="match status" value="1"/>
</dbReference>
<keyword evidence="4" id="KW-1185">Reference proteome</keyword>
<dbReference type="InterPro" id="IPR050111">
    <property type="entry name" value="C-type_lectin/snaclec_domain"/>
</dbReference>
<dbReference type="InParanoid" id="A0A3Q3LM58"/>
<dbReference type="InterPro" id="IPR016186">
    <property type="entry name" value="C-type_lectin-like/link_sf"/>
</dbReference>
<evidence type="ECO:0000313" key="4">
    <source>
        <dbReference type="Proteomes" id="UP000261640"/>
    </source>
</evidence>
<dbReference type="PROSITE" id="PS50041">
    <property type="entry name" value="C_TYPE_LECTIN_2"/>
    <property type="match status" value="1"/>
</dbReference>
<protein>
    <submittedName>
        <fullName evidence="3">Type-2 ice-structuring protein-like</fullName>
    </submittedName>
</protein>
<dbReference type="InterPro" id="IPR001304">
    <property type="entry name" value="C-type_lectin-like"/>
</dbReference>
<dbReference type="Proteomes" id="UP000261640">
    <property type="component" value="Unplaced"/>
</dbReference>
<proteinExistence type="predicted"/>
<dbReference type="AlphaFoldDB" id="A0A3Q3LM58"/>
<dbReference type="SMART" id="SM00034">
    <property type="entry name" value="CLECT"/>
    <property type="match status" value="1"/>
</dbReference>
<accession>A0A3Q3LM58</accession>
<sequence length="181" mass="20619">METKEVEASSNTMANLKTVPFFLLYLPSEKSHLSKRSVTCPPAWTQISGRCFKYVPALLPWAQAEKNCQSMGANLASVHSADEYHNIQMLIAKITHGFGTTWLGGSDCQKTGIWLWSDGTRFNYRHCGKFDNFFWNQHCLQMNYGGNKCWDDLQCRSKRPSVCLLDLHYTSAPDVISNRKD</sequence>
<keyword evidence="1" id="KW-1015">Disulfide bond</keyword>